<gene>
    <name evidence="11" type="ORF">A6A05_02975</name>
</gene>
<dbReference type="Proteomes" id="UP000078543">
    <property type="component" value="Unassembled WGS sequence"/>
</dbReference>
<sequence>MKKYVCIVCNFVYDPALGMPEDGIAPGTAFEDIPADWCCPECGVSKDDFEPLEG</sequence>
<protein>
    <recommendedName>
        <fullName evidence="8">Rubredoxin</fullName>
    </recommendedName>
</protein>
<evidence type="ECO:0000256" key="4">
    <source>
        <dbReference type="ARBA" id="ARBA00022448"/>
    </source>
</evidence>
<dbReference type="GO" id="GO:0009055">
    <property type="term" value="F:electron transfer activity"/>
    <property type="evidence" value="ECO:0007669"/>
    <property type="project" value="InterPro"/>
</dbReference>
<evidence type="ECO:0000256" key="3">
    <source>
        <dbReference type="ARBA" id="ARBA00005337"/>
    </source>
</evidence>
<dbReference type="FunFam" id="2.20.28.10:FF:000001">
    <property type="entry name" value="Rubredoxin"/>
    <property type="match status" value="1"/>
</dbReference>
<feature type="binding site" evidence="9">
    <location>
        <position position="39"/>
    </location>
    <ligand>
        <name>Fe cation</name>
        <dbReference type="ChEBI" id="CHEBI:24875"/>
    </ligand>
</feature>
<dbReference type="Pfam" id="PF00301">
    <property type="entry name" value="Rubredoxin"/>
    <property type="match status" value="1"/>
</dbReference>
<dbReference type="InterPro" id="IPR050526">
    <property type="entry name" value="Rubredoxin_ET"/>
</dbReference>
<evidence type="ECO:0000256" key="8">
    <source>
        <dbReference type="PIRNR" id="PIRNR000071"/>
    </source>
</evidence>
<keyword evidence="7 8" id="KW-0408">Iron</keyword>
<proteinExistence type="inferred from homology"/>
<evidence type="ECO:0000256" key="9">
    <source>
        <dbReference type="PIRSR" id="PIRSR000071-1"/>
    </source>
</evidence>
<dbReference type="EMBL" id="LWQU01000152">
    <property type="protein sequence ID" value="OAN48963.1"/>
    <property type="molecule type" value="Genomic_DNA"/>
</dbReference>
<evidence type="ECO:0000256" key="6">
    <source>
        <dbReference type="ARBA" id="ARBA00022982"/>
    </source>
</evidence>
<dbReference type="PRINTS" id="PR00163">
    <property type="entry name" value="RUBREDOXIN"/>
</dbReference>
<dbReference type="STRING" id="1437059.A6A05_02975"/>
<dbReference type="Gene3D" id="2.20.28.10">
    <property type="match status" value="1"/>
</dbReference>
<feature type="binding site" evidence="9">
    <location>
        <position position="9"/>
    </location>
    <ligand>
        <name>Fe cation</name>
        <dbReference type="ChEBI" id="CHEBI:24875"/>
    </ligand>
</feature>
<comment type="cofactor">
    <cofactor evidence="8 9">
        <name>Fe(3+)</name>
        <dbReference type="ChEBI" id="CHEBI:29034"/>
    </cofactor>
    <text evidence="8 9">Binds 1 Fe(3+) ion per subunit.</text>
</comment>
<dbReference type="InterPro" id="IPR024922">
    <property type="entry name" value="Rubredoxin"/>
</dbReference>
<evidence type="ECO:0000256" key="5">
    <source>
        <dbReference type="ARBA" id="ARBA00022723"/>
    </source>
</evidence>
<dbReference type="RefSeq" id="WP_068502128.1">
    <property type="nucleotide sequence ID" value="NZ_LWQU01000152.1"/>
</dbReference>
<keyword evidence="12" id="KW-1185">Reference proteome</keyword>
<organism evidence="11 12">
    <name type="scientific">Magnetospirillum moscoviense</name>
    <dbReference type="NCBI Taxonomy" id="1437059"/>
    <lineage>
        <taxon>Bacteria</taxon>
        <taxon>Pseudomonadati</taxon>
        <taxon>Pseudomonadota</taxon>
        <taxon>Alphaproteobacteria</taxon>
        <taxon>Rhodospirillales</taxon>
        <taxon>Rhodospirillaceae</taxon>
        <taxon>Magnetospirillum</taxon>
    </lineage>
</organism>
<accession>A0A178MK67</accession>
<dbReference type="AlphaFoldDB" id="A0A178MK67"/>
<evidence type="ECO:0000313" key="12">
    <source>
        <dbReference type="Proteomes" id="UP000078543"/>
    </source>
</evidence>
<feature type="binding site" evidence="9">
    <location>
        <position position="6"/>
    </location>
    <ligand>
        <name>Fe cation</name>
        <dbReference type="ChEBI" id="CHEBI:24875"/>
    </ligand>
</feature>
<evidence type="ECO:0000259" key="10">
    <source>
        <dbReference type="PROSITE" id="PS50903"/>
    </source>
</evidence>
<keyword evidence="5 8" id="KW-0479">Metal-binding</keyword>
<dbReference type="PANTHER" id="PTHR47627:SF1">
    <property type="entry name" value="RUBREDOXIN-1-RELATED"/>
    <property type="match status" value="1"/>
</dbReference>
<dbReference type="GO" id="GO:0005506">
    <property type="term" value="F:iron ion binding"/>
    <property type="evidence" value="ECO:0007669"/>
    <property type="project" value="InterPro"/>
</dbReference>
<comment type="similarity">
    <text evidence="3 8">Belongs to the rubredoxin family.</text>
</comment>
<dbReference type="PIRSF" id="PIRSF000071">
    <property type="entry name" value="Rubredoxin"/>
    <property type="match status" value="1"/>
</dbReference>
<dbReference type="PROSITE" id="PS50903">
    <property type="entry name" value="RUBREDOXIN_LIKE"/>
    <property type="match status" value="1"/>
</dbReference>
<comment type="function">
    <text evidence="1">Involved in the hydrocarbon hydroxylating system, which transfers electrons from NADH to rubredoxin reductase and then through rubredoxin to alkane 1 monooxygenase.</text>
</comment>
<dbReference type="CDD" id="cd00730">
    <property type="entry name" value="rubredoxin"/>
    <property type="match status" value="1"/>
</dbReference>
<keyword evidence="6 8" id="KW-0249">Electron transport</keyword>
<name>A0A178MK67_9PROT</name>
<evidence type="ECO:0000256" key="7">
    <source>
        <dbReference type="ARBA" id="ARBA00023004"/>
    </source>
</evidence>
<feature type="domain" description="Rubredoxin-like" evidence="10">
    <location>
        <begin position="1"/>
        <end position="52"/>
    </location>
</feature>
<dbReference type="InterPro" id="IPR024934">
    <property type="entry name" value="Rubredoxin-like_dom"/>
</dbReference>
<dbReference type="PROSITE" id="PS00202">
    <property type="entry name" value="RUBREDOXIN"/>
    <property type="match status" value="1"/>
</dbReference>
<evidence type="ECO:0000256" key="2">
    <source>
        <dbReference type="ARBA" id="ARBA00004933"/>
    </source>
</evidence>
<dbReference type="InterPro" id="IPR024935">
    <property type="entry name" value="Rubredoxin_dom"/>
</dbReference>
<evidence type="ECO:0000313" key="11">
    <source>
        <dbReference type="EMBL" id="OAN48963.1"/>
    </source>
</evidence>
<comment type="pathway">
    <text evidence="2">Hydrocarbon metabolism; alkane degradation.</text>
</comment>
<feature type="binding site" evidence="9">
    <location>
        <position position="42"/>
    </location>
    <ligand>
        <name>Fe cation</name>
        <dbReference type="ChEBI" id="CHEBI:24875"/>
    </ligand>
</feature>
<dbReference type="OrthoDB" id="9808980at2"/>
<dbReference type="NCBIfam" id="NF045768">
    <property type="entry name" value="RubredRD"/>
    <property type="match status" value="1"/>
</dbReference>
<dbReference type="SUPFAM" id="SSF57802">
    <property type="entry name" value="Rubredoxin-like"/>
    <property type="match status" value="1"/>
</dbReference>
<keyword evidence="4 8" id="KW-0813">Transport</keyword>
<evidence type="ECO:0000256" key="1">
    <source>
        <dbReference type="ARBA" id="ARBA00002792"/>
    </source>
</evidence>
<dbReference type="PANTHER" id="PTHR47627">
    <property type="entry name" value="RUBREDOXIN"/>
    <property type="match status" value="1"/>
</dbReference>
<dbReference type="GO" id="GO:0043448">
    <property type="term" value="P:alkane catabolic process"/>
    <property type="evidence" value="ECO:0007669"/>
    <property type="project" value="TreeGrafter"/>
</dbReference>
<reference evidence="11 12" key="1">
    <citation type="submission" date="2016-04" db="EMBL/GenBank/DDBJ databases">
        <title>Draft genome sequence of freshwater magnetotactic bacteria Magnetospirillum marisnigri SP-1 and Magnetospirillum moscoviense BB-1.</title>
        <authorList>
            <person name="Koziaeva V."/>
            <person name="Dziuba M.V."/>
            <person name="Ivanov T.M."/>
            <person name="Kuznetsov B."/>
            <person name="Grouzdev D.S."/>
        </authorList>
    </citation>
    <scope>NUCLEOTIDE SEQUENCE [LARGE SCALE GENOMIC DNA]</scope>
    <source>
        <strain evidence="11 12">BB-1</strain>
    </source>
</reference>
<dbReference type="InterPro" id="IPR018527">
    <property type="entry name" value="Rubredoxin_Fe_BS"/>
</dbReference>
<comment type="caution">
    <text evidence="11">The sequence shown here is derived from an EMBL/GenBank/DDBJ whole genome shotgun (WGS) entry which is preliminary data.</text>
</comment>